<evidence type="ECO:0000313" key="9">
    <source>
        <dbReference type="Proteomes" id="UP000748752"/>
    </source>
</evidence>
<accession>A0ABS1CPG4</accession>
<dbReference type="Proteomes" id="UP000748752">
    <property type="component" value="Unassembled WGS sequence"/>
</dbReference>
<comment type="catalytic activity">
    <reaction evidence="6">
        <text>a 6-O-methyl-2'-deoxyguanosine in DNA + L-cysteinyl-[protein] = S-methyl-L-cysteinyl-[protein] + a 2'-deoxyguanosine in DNA</text>
        <dbReference type="Rhea" id="RHEA:24000"/>
        <dbReference type="Rhea" id="RHEA-COMP:10131"/>
        <dbReference type="Rhea" id="RHEA-COMP:10132"/>
        <dbReference type="Rhea" id="RHEA-COMP:11367"/>
        <dbReference type="Rhea" id="RHEA-COMP:11368"/>
        <dbReference type="ChEBI" id="CHEBI:29950"/>
        <dbReference type="ChEBI" id="CHEBI:82612"/>
        <dbReference type="ChEBI" id="CHEBI:85445"/>
        <dbReference type="ChEBI" id="CHEBI:85448"/>
        <dbReference type="EC" id="2.1.1.63"/>
    </reaction>
</comment>
<dbReference type="Pfam" id="PF01035">
    <property type="entry name" value="DNA_binding_1"/>
    <property type="match status" value="1"/>
</dbReference>
<dbReference type="PANTHER" id="PTHR10815">
    <property type="entry name" value="METHYLATED-DNA--PROTEIN-CYSTEINE METHYLTRANSFERASE"/>
    <property type="match status" value="1"/>
</dbReference>
<dbReference type="InterPro" id="IPR001497">
    <property type="entry name" value="MethylDNA_cys_MeTrfase_AS"/>
</dbReference>
<keyword evidence="3" id="KW-0808">Transferase</keyword>
<dbReference type="EMBL" id="NRRV01000113">
    <property type="protein sequence ID" value="MBK1633740.1"/>
    <property type="molecule type" value="Genomic_DNA"/>
</dbReference>
<dbReference type="RefSeq" id="WP_200242969.1">
    <property type="nucleotide sequence ID" value="NZ_NRRV01000113.1"/>
</dbReference>
<evidence type="ECO:0000256" key="6">
    <source>
        <dbReference type="ARBA" id="ARBA00049348"/>
    </source>
</evidence>
<dbReference type="InterPro" id="IPR014048">
    <property type="entry name" value="MethylDNA_cys_MeTrfase_DNA-bd"/>
</dbReference>
<keyword evidence="9" id="KW-1185">Reference proteome</keyword>
<sequence>MPLDASQAPPLHGVSQALSIVALDTPIGRIALHWRGARQTGALERVVLAAGGLDAPLAPPWLSAPFSAYFKDPCRAIHLPTQLVGTAFQQRVWRAIAAIPTGSTTTYGALAADLGSSARAVGGACRANPWPLLVPCHRVVARRGLGGFAGDRDGRLLAIKERLLAHEGHALPLGP</sequence>
<evidence type="ECO:0000256" key="3">
    <source>
        <dbReference type="ARBA" id="ARBA00022679"/>
    </source>
</evidence>
<comment type="caution">
    <text evidence="8">The sequence shown here is derived from an EMBL/GenBank/DDBJ whole genome shotgun (WGS) entry which is preliminary data.</text>
</comment>
<protein>
    <recommendedName>
        <fullName evidence="7">Methylated-DNA-[protein]-cysteine S-methyltransferase DNA binding domain-containing protein</fullName>
    </recommendedName>
</protein>
<evidence type="ECO:0000256" key="2">
    <source>
        <dbReference type="ARBA" id="ARBA00022603"/>
    </source>
</evidence>
<evidence type="ECO:0000313" key="8">
    <source>
        <dbReference type="EMBL" id="MBK1633740.1"/>
    </source>
</evidence>
<evidence type="ECO:0000256" key="1">
    <source>
        <dbReference type="ARBA" id="ARBA00001286"/>
    </source>
</evidence>
<reference evidence="8 9" key="1">
    <citation type="journal article" date="2020" name="Microorganisms">
        <title>Osmotic Adaptation and Compatible Solute Biosynthesis of Phototrophic Bacteria as Revealed from Genome Analyses.</title>
        <authorList>
            <person name="Imhoff J.F."/>
            <person name="Rahn T."/>
            <person name="Kunzel S."/>
            <person name="Keller A."/>
            <person name="Neulinger S.C."/>
        </authorList>
    </citation>
    <scope>NUCLEOTIDE SEQUENCE [LARGE SCALE GENOMIC DNA]</scope>
    <source>
        <strain evidence="8 9">DSM 6210</strain>
    </source>
</reference>
<keyword evidence="4" id="KW-0227">DNA damage</keyword>
<dbReference type="InterPro" id="IPR036217">
    <property type="entry name" value="MethylDNA_cys_MeTrfase_DNAb"/>
</dbReference>
<evidence type="ECO:0000259" key="7">
    <source>
        <dbReference type="Pfam" id="PF01035"/>
    </source>
</evidence>
<keyword evidence="2" id="KW-0489">Methyltransferase</keyword>
<dbReference type="CDD" id="cd06445">
    <property type="entry name" value="ATase"/>
    <property type="match status" value="1"/>
</dbReference>
<evidence type="ECO:0000256" key="4">
    <source>
        <dbReference type="ARBA" id="ARBA00022763"/>
    </source>
</evidence>
<name>A0ABS1CPG4_9GAMM</name>
<comment type="catalytic activity">
    <reaction evidence="1">
        <text>a 4-O-methyl-thymidine in DNA + L-cysteinyl-[protein] = a thymidine in DNA + S-methyl-L-cysteinyl-[protein]</text>
        <dbReference type="Rhea" id="RHEA:53428"/>
        <dbReference type="Rhea" id="RHEA-COMP:10131"/>
        <dbReference type="Rhea" id="RHEA-COMP:10132"/>
        <dbReference type="Rhea" id="RHEA-COMP:13555"/>
        <dbReference type="Rhea" id="RHEA-COMP:13556"/>
        <dbReference type="ChEBI" id="CHEBI:29950"/>
        <dbReference type="ChEBI" id="CHEBI:82612"/>
        <dbReference type="ChEBI" id="CHEBI:137386"/>
        <dbReference type="ChEBI" id="CHEBI:137387"/>
        <dbReference type="EC" id="2.1.1.63"/>
    </reaction>
</comment>
<keyword evidence="5" id="KW-0234">DNA repair</keyword>
<proteinExistence type="predicted"/>
<dbReference type="Gene3D" id="1.10.10.10">
    <property type="entry name" value="Winged helix-like DNA-binding domain superfamily/Winged helix DNA-binding domain"/>
    <property type="match status" value="1"/>
</dbReference>
<dbReference type="InterPro" id="IPR036388">
    <property type="entry name" value="WH-like_DNA-bd_sf"/>
</dbReference>
<feature type="domain" description="Methylated-DNA-[protein]-cysteine S-methyltransferase DNA binding" evidence="7">
    <location>
        <begin position="87"/>
        <end position="168"/>
    </location>
</feature>
<organism evidence="8 9">
    <name type="scientific">Thiohalocapsa halophila</name>
    <dbReference type="NCBI Taxonomy" id="69359"/>
    <lineage>
        <taxon>Bacteria</taxon>
        <taxon>Pseudomonadati</taxon>
        <taxon>Pseudomonadota</taxon>
        <taxon>Gammaproteobacteria</taxon>
        <taxon>Chromatiales</taxon>
        <taxon>Chromatiaceae</taxon>
        <taxon>Thiohalocapsa</taxon>
    </lineage>
</organism>
<gene>
    <name evidence="8" type="ORF">CKO31_23960</name>
</gene>
<dbReference type="SUPFAM" id="SSF46767">
    <property type="entry name" value="Methylated DNA-protein cysteine methyltransferase, C-terminal domain"/>
    <property type="match status" value="1"/>
</dbReference>
<dbReference type="PROSITE" id="PS00374">
    <property type="entry name" value="MGMT"/>
    <property type="match status" value="1"/>
</dbReference>
<dbReference type="NCBIfam" id="TIGR00589">
    <property type="entry name" value="ogt"/>
    <property type="match status" value="1"/>
</dbReference>
<evidence type="ECO:0000256" key="5">
    <source>
        <dbReference type="ARBA" id="ARBA00023204"/>
    </source>
</evidence>
<dbReference type="PANTHER" id="PTHR10815:SF13">
    <property type="entry name" value="METHYLATED-DNA--PROTEIN-CYSTEINE METHYLTRANSFERASE"/>
    <property type="match status" value="1"/>
</dbReference>